<proteinExistence type="predicted"/>
<protein>
    <submittedName>
        <fullName evidence="2">TfoX/Sxy family protein</fullName>
    </submittedName>
</protein>
<dbReference type="Gene3D" id="1.10.150.20">
    <property type="entry name" value="5' to 3' exonuclease, C-terminal subdomain"/>
    <property type="match status" value="1"/>
</dbReference>
<dbReference type="Proteomes" id="UP001065549">
    <property type="component" value="Unassembled WGS sequence"/>
</dbReference>
<keyword evidence="3" id="KW-1185">Reference proteome</keyword>
<organism evidence="2 3">
    <name type="scientific">Hominibacterium faecale</name>
    <dbReference type="NCBI Taxonomy" id="2839743"/>
    <lineage>
        <taxon>Bacteria</taxon>
        <taxon>Bacillati</taxon>
        <taxon>Bacillota</taxon>
        <taxon>Clostridia</taxon>
        <taxon>Peptostreptococcales</taxon>
        <taxon>Anaerovoracaceae</taxon>
        <taxon>Hominibacterium</taxon>
    </lineage>
</organism>
<dbReference type="InterPro" id="IPR007077">
    <property type="entry name" value="TfoX_C"/>
</dbReference>
<dbReference type="InterPro" id="IPR047525">
    <property type="entry name" value="TfoX-like"/>
</dbReference>
<evidence type="ECO:0000313" key="2">
    <source>
        <dbReference type="EMBL" id="MCU7378477.1"/>
    </source>
</evidence>
<gene>
    <name evidence="2" type="ORF">OBO34_08910</name>
</gene>
<dbReference type="PANTHER" id="PTHR36121:SF1">
    <property type="entry name" value="PROTEIN SXY"/>
    <property type="match status" value="1"/>
</dbReference>
<evidence type="ECO:0000313" key="3">
    <source>
        <dbReference type="Proteomes" id="UP001065549"/>
    </source>
</evidence>
<evidence type="ECO:0000259" key="1">
    <source>
        <dbReference type="Pfam" id="PF04994"/>
    </source>
</evidence>
<comment type="caution">
    <text evidence="2">The sequence shown here is derived from an EMBL/GenBank/DDBJ whole genome shotgun (WGS) entry which is preliminary data.</text>
</comment>
<accession>A0A9J6QRG0</accession>
<name>A0A9J6QRG0_9FIRM</name>
<dbReference type="Pfam" id="PF04994">
    <property type="entry name" value="TfoX_C"/>
    <property type="match status" value="1"/>
</dbReference>
<dbReference type="PANTHER" id="PTHR36121">
    <property type="entry name" value="PROTEIN SXY"/>
    <property type="match status" value="1"/>
</dbReference>
<dbReference type="AlphaFoldDB" id="A0A9J6QRG0"/>
<reference evidence="2" key="1">
    <citation type="submission" date="2022-09" db="EMBL/GenBank/DDBJ databases">
        <title>Culturomic study of gut microbiota in children with autism spectrum disorder.</title>
        <authorList>
            <person name="Efimov B.A."/>
            <person name="Chaplin A.V."/>
            <person name="Sokolova S.R."/>
            <person name="Pikina A.P."/>
            <person name="Korzhanova M."/>
            <person name="Belova V."/>
            <person name="Korostin D."/>
        </authorList>
    </citation>
    <scope>NUCLEOTIDE SEQUENCE</scope>
    <source>
        <strain evidence="2">ASD5510</strain>
    </source>
</reference>
<dbReference type="EMBL" id="JAOSHN010000003">
    <property type="protein sequence ID" value="MCU7378477.1"/>
    <property type="molecule type" value="Genomic_DNA"/>
</dbReference>
<feature type="domain" description="TfoX C-terminal" evidence="1">
    <location>
        <begin position="2"/>
        <end position="78"/>
    </location>
</feature>
<sequence length="85" mass="9676">MTTLTDLPNIGKKLQEQLISVGIDTPEKLRQIGSEEAWLKIYEIDPSACINRLYGLEGAIRNVKKTELEKSRKEELKAFCREVKG</sequence>
<dbReference type="RefSeq" id="WP_148396428.1">
    <property type="nucleotide sequence ID" value="NZ_JAJAGH010000007.1"/>
</dbReference>